<protein>
    <recommendedName>
        <fullName evidence="4 5">Large ribosomal subunit protein uL13</fullName>
    </recommendedName>
</protein>
<evidence type="ECO:0000256" key="4">
    <source>
        <dbReference type="ARBA" id="ARBA00035201"/>
    </source>
</evidence>
<comment type="function">
    <text evidence="5 7">This protein is one of the early assembly proteins of the 50S ribosomal subunit, although it is not seen to bind rRNA by itself. It is important during the early stages of 50S assembly.</text>
</comment>
<evidence type="ECO:0000313" key="9">
    <source>
        <dbReference type="Proteomes" id="UP000463388"/>
    </source>
</evidence>
<dbReference type="GO" id="GO:0017148">
    <property type="term" value="P:negative regulation of translation"/>
    <property type="evidence" value="ECO:0007669"/>
    <property type="project" value="TreeGrafter"/>
</dbReference>
<reference evidence="8 9" key="1">
    <citation type="submission" date="2019-12" db="EMBL/GenBank/DDBJ databases">
        <title>Microbes associate with the intestines of laboratory mice.</title>
        <authorList>
            <person name="Navarre W."/>
            <person name="Wong E."/>
        </authorList>
    </citation>
    <scope>NUCLEOTIDE SEQUENCE [LARGE SCALE GENOMIC DNA]</scope>
    <source>
        <strain evidence="8 9">NM66_B29</strain>
    </source>
</reference>
<dbReference type="FunFam" id="3.90.1180.10:FF:000001">
    <property type="entry name" value="50S ribosomal protein L13"/>
    <property type="match status" value="1"/>
</dbReference>
<dbReference type="NCBIfam" id="TIGR01066">
    <property type="entry name" value="rplM_bact"/>
    <property type="match status" value="1"/>
</dbReference>
<gene>
    <name evidence="5 7 8" type="primary">rplM</name>
    <name evidence="8" type="ORF">GKZ27_10370</name>
</gene>
<dbReference type="InterPro" id="IPR023563">
    <property type="entry name" value="Ribosomal_uL13_CS"/>
</dbReference>
<dbReference type="Proteomes" id="UP000463388">
    <property type="component" value="Unassembled WGS sequence"/>
</dbReference>
<dbReference type="CDD" id="cd00392">
    <property type="entry name" value="Ribosomal_L13"/>
    <property type="match status" value="1"/>
</dbReference>
<dbReference type="EMBL" id="WSRR01000035">
    <property type="protein sequence ID" value="MVX61847.1"/>
    <property type="molecule type" value="Genomic_DNA"/>
</dbReference>
<dbReference type="GO" id="GO:0003729">
    <property type="term" value="F:mRNA binding"/>
    <property type="evidence" value="ECO:0007669"/>
    <property type="project" value="UniProtKB-ARBA"/>
</dbReference>
<dbReference type="HAMAP" id="MF_01366">
    <property type="entry name" value="Ribosomal_uL13"/>
    <property type="match status" value="1"/>
</dbReference>
<proteinExistence type="inferred from homology"/>
<evidence type="ECO:0000256" key="7">
    <source>
        <dbReference type="RuleBase" id="RU003878"/>
    </source>
</evidence>
<dbReference type="InterPro" id="IPR036899">
    <property type="entry name" value="Ribosomal_uL13_sf"/>
</dbReference>
<sequence length="148" mass="16462">MEETVKTYHAKPGEVEREWVIIDAEDQVLGRVAARAAQILKGKHKPQYTPHVDTGDFVIIINADKIKVTGTKAATKTYYRHSGFPGGLKQETFTEAMAKHPERVIEHAVKGMLPKNTLGRAMGKKLKVYVGAEHPHAAQKPRKIELEG</sequence>
<keyword evidence="2 5" id="KW-0689">Ribosomal protein</keyword>
<organism evidence="8 9">
    <name type="scientific">Adlercreutzia mucosicola</name>
    <dbReference type="NCBI Taxonomy" id="580026"/>
    <lineage>
        <taxon>Bacteria</taxon>
        <taxon>Bacillati</taxon>
        <taxon>Actinomycetota</taxon>
        <taxon>Coriobacteriia</taxon>
        <taxon>Eggerthellales</taxon>
        <taxon>Eggerthellaceae</taxon>
        <taxon>Adlercreutzia</taxon>
    </lineage>
</organism>
<dbReference type="InterPro" id="IPR005823">
    <property type="entry name" value="Ribosomal_uL13_bac-type"/>
</dbReference>
<keyword evidence="3 5" id="KW-0687">Ribonucleoprotein</keyword>
<dbReference type="GO" id="GO:0003735">
    <property type="term" value="F:structural constituent of ribosome"/>
    <property type="evidence" value="ECO:0007669"/>
    <property type="project" value="InterPro"/>
</dbReference>
<accession>A0A6N8JRR2</accession>
<dbReference type="PANTHER" id="PTHR11545:SF2">
    <property type="entry name" value="LARGE RIBOSOMAL SUBUNIT PROTEIN UL13M"/>
    <property type="match status" value="1"/>
</dbReference>
<evidence type="ECO:0000256" key="3">
    <source>
        <dbReference type="ARBA" id="ARBA00023274"/>
    </source>
</evidence>
<dbReference type="Pfam" id="PF00572">
    <property type="entry name" value="Ribosomal_L13"/>
    <property type="match status" value="1"/>
</dbReference>
<dbReference type="GO" id="GO:0006412">
    <property type="term" value="P:translation"/>
    <property type="evidence" value="ECO:0007669"/>
    <property type="project" value="UniProtKB-UniRule"/>
</dbReference>
<dbReference type="OrthoDB" id="9801330at2"/>
<evidence type="ECO:0000256" key="2">
    <source>
        <dbReference type="ARBA" id="ARBA00022980"/>
    </source>
</evidence>
<evidence type="ECO:0000256" key="5">
    <source>
        <dbReference type="HAMAP-Rule" id="MF_01366"/>
    </source>
</evidence>
<evidence type="ECO:0000256" key="1">
    <source>
        <dbReference type="ARBA" id="ARBA00006227"/>
    </source>
</evidence>
<dbReference type="AlphaFoldDB" id="A0A6N8JRR2"/>
<comment type="caution">
    <text evidence="8">The sequence shown here is derived from an EMBL/GenBank/DDBJ whole genome shotgun (WGS) entry which is preliminary data.</text>
</comment>
<name>A0A6N8JRR2_9ACTN</name>
<dbReference type="Gene3D" id="3.90.1180.10">
    <property type="entry name" value="Ribosomal protein L13"/>
    <property type="match status" value="1"/>
</dbReference>
<comment type="subunit">
    <text evidence="5">Part of the 50S ribosomal subunit.</text>
</comment>
<keyword evidence="9" id="KW-1185">Reference proteome</keyword>
<dbReference type="SUPFAM" id="SSF52161">
    <property type="entry name" value="Ribosomal protein L13"/>
    <property type="match status" value="1"/>
</dbReference>
<evidence type="ECO:0000313" key="8">
    <source>
        <dbReference type="EMBL" id="MVX61847.1"/>
    </source>
</evidence>
<dbReference type="InterPro" id="IPR005822">
    <property type="entry name" value="Ribosomal_uL13"/>
</dbReference>
<comment type="similarity">
    <text evidence="1 5 6">Belongs to the universal ribosomal protein uL13 family.</text>
</comment>
<evidence type="ECO:0000256" key="6">
    <source>
        <dbReference type="RuleBase" id="RU003877"/>
    </source>
</evidence>
<dbReference type="GO" id="GO:0022625">
    <property type="term" value="C:cytosolic large ribosomal subunit"/>
    <property type="evidence" value="ECO:0007669"/>
    <property type="project" value="TreeGrafter"/>
</dbReference>
<dbReference type="PROSITE" id="PS00783">
    <property type="entry name" value="RIBOSOMAL_L13"/>
    <property type="match status" value="1"/>
</dbReference>
<dbReference type="PANTHER" id="PTHR11545">
    <property type="entry name" value="RIBOSOMAL PROTEIN L13"/>
    <property type="match status" value="1"/>
</dbReference>
<dbReference type="PIRSF" id="PIRSF002181">
    <property type="entry name" value="Ribosomal_L13"/>
    <property type="match status" value="1"/>
</dbReference>